<dbReference type="EMBL" id="BEZZ01000222">
    <property type="protein sequence ID" value="GCC28827.1"/>
    <property type="molecule type" value="Genomic_DNA"/>
</dbReference>
<comment type="subcellular location">
    <subcellularLocation>
        <location evidence="1">Membrane</location>
        <topology evidence="1">Multi-pass membrane protein</topology>
    </subcellularLocation>
</comment>
<dbReference type="InterPro" id="IPR007007">
    <property type="entry name" value="Ninjurin"/>
</dbReference>
<name>A0A401SEI3_CHIPU</name>
<dbReference type="InterPro" id="IPR036719">
    <property type="entry name" value="Neuro-gated_channel_TM_sf"/>
</dbReference>
<comment type="similarity">
    <text evidence="2">Belongs to the ninjurin family.</text>
</comment>
<evidence type="ECO:0000313" key="8">
    <source>
        <dbReference type="EMBL" id="GCC28827.1"/>
    </source>
</evidence>
<dbReference type="AlphaFoldDB" id="A0A401SEI3"/>
<dbReference type="GO" id="GO:0042246">
    <property type="term" value="P:tissue regeneration"/>
    <property type="evidence" value="ECO:0007669"/>
    <property type="project" value="InterPro"/>
</dbReference>
<evidence type="ECO:0000256" key="4">
    <source>
        <dbReference type="ARBA" id="ARBA00022889"/>
    </source>
</evidence>
<dbReference type="GO" id="GO:0006811">
    <property type="term" value="P:monoatomic ion transport"/>
    <property type="evidence" value="ECO:0007669"/>
    <property type="project" value="InterPro"/>
</dbReference>
<accession>A0A401SEI3</accession>
<evidence type="ECO:0000313" key="9">
    <source>
        <dbReference type="Proteomes" id="UP000287033"/>
    </source>
</evidence>
<keyword evidence="5 7" id="KW-1133">Transmembrane helix</keyword>
<dbReference type="STRING" id="137246.A0A401SEI3"/>
<dbReference type="GO" id="GO:0007155">
    <property type="term" value="P:cell adhesion"/>
    <property type="evidence" value="ECO:0007669"/>
    <property type="project" value="UniProtKB-KW"/>
</dbReference>
<comment type="caution">
    <text evidence="8">The sequence shown here is derived from an EMBL/GenBank/DDBJ whole genome shotgun (WGS) entry which is preliminary data.</text>
</comment>
<feature type="transmembrane region" description="Helical" evidence="7">
    <location>
        <begin position="107"/>
        <end position="125"/>
    </location>
</feature>
<dbReference type="SUPFAM" id="SSF90112">
    <property type="entry name" value="Neurotransmitter-gated ion-channel transmembrane pore"/>
    <property type="match status" value="1"/>
</dbReference>
<dbReference type="PANTHER" id="PTHR12316">
    <property type="entry name" value="NINJURIN-RELATED"/>
    <property type="match status" value="1"/>
</dbReference>
<sequence length="132" mass="14751">SNFYLRKRTKDENTTTTQVSSINFNDYATLKSVAESMLDVTLLMSNTTQLVGVLEQGPEFKYYVPLIVLISLSLILQIVIFFLLVFSAKTNVTEIDNQKTLNKCNKITIILVGATLLINVVITSLDTQKVNS</sequence>
<evidence type="ECO:0000256" key="3">
    <source>
        <dbReference type="ARBA" id="ARBA00022692"/>
    </source>
</evidence>
<reference evidence="8 9" key="1">
    <citation type="journal article" date="2018" name="Nat. Ecol. Evol.">
        <title>Shark genomes provide insights into elasmobranch evolution and the origin of vertebrates.</title>
        <authorList>
            <person name="Hara Y"/>
            <person name="Yamaguchi K"/>
            <person name="Onimaru K"/>
            <person name="Kadota M"/>
            <person name="Koyanagi M"/>
            <person name="Keeley SD"/>
            <person name="Tatsumi K"/>
            <person name="Tanaka K"/>
            <person name="Motone F"/>
            <person name="Kageyama Y"/>
            <person name="Nozu R"/>
            <person name="Adachi N"/>
            <person name="Nishimura O"/>
            <person name="Nakagawa R"/>
            <person name="Tanegashima C"/>
            <person name="Kiyatake I"/>
            <person name="Matsumoto R"/>
            <person name="Murakumo K"/>
            <person name="Nishida K"/>
            <person name="Terakita A"/>
            <person name="Kuratani S"/>
            <person name="Sato K"/>
            <person name="Hyodo S Kuraku.S."/>
        </authorList>
    </citation>
    <scope>NUCLEOTIDE SEQUENCE [LARGE SCALE GENOMIC DNA]</scope>
</reference>
<evidence type="ECO:0000256" key="7">
    <source>
        <dbReference type="SAM" id="Phobius"/>
    </source>
</evidence>
<evidence type="ECO:0000256" key="2">
    <source>
        <dbReference type="ARBA" id="ARBA00008141"/>
    </source>
</evidence>
<gene>
    <name evidence="8" type="ORF">chiPu_0007261</name>
</gene>
<proteinExistence type="inferred from homology"/>
<dbReference type="PANTHER" id="PTHR12316:SF17">
    <property type="entry name" value="NINJURIN C, ISOFORM D"/>
    <property type="match status" value="1"/>
</dbReference>
<evidence type="ECO:0000256" key="6">
    <source>
        <dbReference type="ARBA" id="ARBA00023136"/>
    </source>
</evidence>
<organism evidence="8 9">
    <name type="scientific">Chiloscyllium punctatum</name>
    <name type="common">Brownbanded bambooshark</name>
    <name type="synonym">Hemiscyllium punctatum</name>
    <dbReference type="NCBI Taxonomy" id="137246"/>
    <lineage>
        <taxon>Eukaryota</taxon>
        <taxon>Metazoa</taxon>
        <taxon>Chordata</taxon>
        <taxon>Craniata</taxon>
        <taxon>Vertebrata</taxon>
        <taxon>Chondrichthyes</taxon>
        <taxon>Elasmobranchii</taxon>
        <taxon>Galeomorphii</taxon>
        <taxon>Galeoidea</taxon>
        <taxon>Orectolobiformes</taxon>
        <taxon>Hemiscylliidae</taxon>
        <taxon>Chiloscyllium</taxon>
    </lineage>
</organism>
<keyword evidence="9" id="KW-1185">Reference proteome</keyword>
<evidence type="ECO:0000256" key="1">
    <source>
        <dbReference type="ARBA" id="ARBA00004141"/>
    </source>
</evidence>
<evidence type="ECO:0000256" key="5">
    <source>
        <dbReference type="ARBA" id="ARBA00022989"/>
    </source>
</evidence>
<dbReference type="GO" id="GO:0016020">
    <property type="term" value="C:membrane"/>
    <property type="evidence" value="ECO:0007669"/>
    <property type="project" value="UniProtKB-SubCell"/>
</dbReference>
<dbReference type="OrthoDB" id="6114058at2759"/>
<feature type="non-terminal residue" evidence="8">
    <location>
        <position position="1"/>
    </location>
</feature>
<keyword evidence="3 7" id="KW-0812">Transmembrane</keyword>
<keyword evidence="4" id="KW-0130">Cell adhesion</keyword>
<protein>
    <recommendedName>
        <fullName evidence="10">Ninjurin-2</fullName>
    </recommendedName>
</protein>
<dbReference type="Proteomes" id="UP000287033">
    <property type="component" value="Unassembled WGS sequence"/>
</dbReference>
<dbReference type="OMA" id="KHWRLNF"/>
<feature type="transmembrane region" description="Helical" evidence="7">
    <location>
        <begin position="62"/>
        <end position="86"/>
    </location>
</feature>
<dbReference type="Pfam" id="PF04923">
    <property type="entry name" value="Ninjurin"/>
    <property type="match status" value="1"/>
</dbReference>
<keyword evidence="6 7" id="KW-0472">Membrane</keyword>
<evidence type="ECO:0008006" key="10">
    <source>
        <dbReference type="Google" id="ProtNLM"/>
    </source>
</evidence>